<gene>
    <name evidence="2" type="ORF">EIP91_008390</name>
</gene>
<accession>A0A4R0R5M7</accession>
<evidence type="ECO:0008006" key="4">
    <source>
        <dbReference type="Google" id="ProtNLM"/>
    </source>
</evidence>
<protein>
    <recommendedName>
        <fullName evidence="4">Secreted protein</fullName>
    </recommendedName>
</protein>
<dbReference type="AlphaFoldDB" id="A0A4R0R5M7"/>
<dbReference type="EMBL" id="RWJN01000463">
    <property type="protein sequence ID" value="TCD61473.1"/>
    <property type="molecule type" value="Genomic_DNA"/>
</dbReference>
<reference evidence="2 3" key="1">
    <citation type="submission" date="2018-11" db="EMBL/GenBank/DDBJ databases">
        <title>Genome assembly of Steccherinum ochraceum LE-BIN_3174, the white-rot fungus of the Steccherinaceae family (The Residual Polyporoid clade, Polyporales, Basidiomycota).</title>
        <authorList>
            <person name="Fedorova T.V."/>
            <person name="Glazunova O.A."/>
            <person name="Landesman E.O."/>
            <person name="Moiseenko K.V."/>
            <person name="Psurtseva N.V."/>
            <person name="Savinova O.S."/>
            <person name="Shakhova N.V."/>
            <person name="Tyazhelova T.V."/>
            <person name="Vasina D.V."/>
        </authorList>
    </citation>
    <scope>NUCLEOTIDE SEQUENCE [LARGE SCALE GENOMIC DNA]</scope>
    <source>
        <strain evidence="2 3">LE-BIN_3174</strain>
    </source>
</reference>
<comment type="caution">
    <text evidence="2">The sequence shown here is derived from an EMBL/GenBank/DDBJ whole genome shotgun (WGS) entry which is preliminary data.</text>
</comment>
<feature type="signal peptide" evidence="1">
    <location>
        <begin position="1"/>
        <end position="24"/>
    </location>
</feature>
<name>A0A4R0R5M7_9APHY</name>
<sequence>MRRVIVFISSSGLFDVSFVHFVLAAGLAQAGVASNSASKTFEMGHNSSTSPTSGYYRSVFCWQLSGRDVATEFTVKHLYLNTELVYDDVLMRISTLFPKAWTHYPFLR</sequence>
<evidence type="ECO:0000256" key="1">
    <source>
        <dbReference type="SAM" id="SignalP"/>
    </source>
</evidence>
<keyword evidence="1" id="KW-0732">Signal</keyword>
<evidence type="ECO:0000313" key="3">
    <source>
        <dbReference type="Proteomes" id="UP000292702"/>
    </source>
</evidence>
<organism evidence="2 3">
    <name type="scientific">Steccherinum ochraceum</name>
    <dbReference type="NCBI Taxonomy" id="92696"/>
    <lineage>
        <taxon>Eukaryota</taxon>
        <taxon>Fungi</taxon>
        <taxon>Dikarya</taxon>
        <taxon>Basidiomycota</taxon>
        <taxon>Agaricomycotina</taxon>
        <taxon>Agaricomycetes</taxon>
        <taxon>Polyporales</taxon>
        <taxon>Steccherinaceae</taxon>
        <taxon>Steccherinum</taxon>
    </lineage>
</organism>
<proteinExistence type="predicted"/>
<dbReference type="Proteomes" id="UP000292702">
    <property type="component" value="Unassembled WGS sequence"/>
</dbReference>
<evidence type="ECO:0000313" key="2">
    <source>
        <dbReference type="EMBL" id="TCD61473.1"/>
    </source>
</evidence>
<keyword evidence="3" id="KW-1185">Reference proteome</keyword>
<feature type="chain" id="PRO_5020983010" description="Secreted protein" evidence="1">
    <location>
        <begin position="25"/>
        <end position="108"/>
    </location>
</feature>